<reference evidence="1 2" key="1">
    <citation type="journal article" date="2020" name="Biotechnol. Biofuels">
        <title>New insights from the biogas microbiome by comprehensive genome-resolved metagenomics of nearly 1600 species originating from multiple anaerobic digesters.</title>
        <authorList>
            <person name="Campanaro S."/>
            <person name="Treu L."/>
            <person name="Rodriguez-R L.M."/>
            <person name="Kovalovszki A."/>
            <person name="Ziels R.M."/>
            <person name="Maus I."/>
            <person name="Zhu X."/>
            <person name="Kougias P.G."/>
            <person name="Basile A."/>
            <person name="Luo G."/>
            <person name="Schluter A."/>
            <person name="Konstantinidis K.T."/>
            <person name="Angelidaki I."/>
        </authorList>
    </citation>
    <scope>NUCLEOTIDE SEQUENCE [LARGE SCALE GENOMIC DNA]</scope>
    <source>
        <strain evidence="1">AS23ysBPME_344</strain>
    </source>
</reference>
<proteinExistence type="predicted"/>
<gene>
    <name evidence="1" type="ORF">GX356_05710</name>
</gene>
<evidence type="ECO:0000313" key="1">
    <source>
        <dbReference type="EMBL" id="NLP39201.1"/>
    </source>
</evidence>
<organism evidence="1 2">
    <name type="scientific">Corynebacterium pollutisoli</name>
    <dbReference type="NCBI Taxonomy" id="1610489"/>
    <lineage>
        <taxon>Bacteria</taxon>
        <taxon>Bacillati</taxon>
        <taxon>Actinomycetota</taxon>
        <taxon>Actinomycetes</taxon>
        <taxon>Mycobacteriales</taxon>
        <taxon>Corynebacteriaceae</taxon>
        <taxon>Corynebacterium</taxon>
    </lineage>
</organism>
<sequence length="107" mass="11411">MSDFPTWVTQRRQQAAAAMAELSGNASACALGRAGRSFPAFKYHEGATAALGELARALRRGDADITELLTRWQAPGGTGRDWEAYTAGGREALEEAAEAAEAAERLR</sequence>
<comment type="caution">
    <text evidence="1">The sequence shown here is derived from an EMBL/GenBank/DDBJ whole genome shotgun (WGS) entry which is preliminary data.</text>
</comment>
<dbReference type="AlphaFoldDB" id="A0A7X8MWZ4"/>
<dbReference type="Proteomes" id="UP000568696">
    <property type="component" value="Unassembled WGS sequence"/>
</dbReference>
<name>A0A7X8MWZ4_9CORY</name>
<protein>
    <submittedName>
        <fullName evidence="1">Uncharacterized protein</fullName>
    </submittedName>
</protein>
<dbReference type="EMBL" id="JAAYSN010000148">
    <property type="protein sequence ID" value="NLP39201.1"/>
    <property type="molecule type" value="Genomic_DNA"/>
</dbReference>
<accession>A0A7X8MWZ4</accession>
<evidence type="ECO:0000313" key="2">
    <source>
        <dbReference type="Proteomes" id="UP000568696"/>
    </source>
</evidence>